<dbReference type="eggNOG" id="ENOG5032YWK">
    <property type="taxonomic scope" value="Bacteria"/>
</dbReference>
<accession>A0A246FC46</accession>
<gene>
    <name evidence="1" type="ORF">CEG18_06365</name>
</gene>
<organism evidence="1 2">
    <name type="scientific">Pseudomonas nitroreducens</name>
    <dbReference type="NCBI Taxonomy" id="46680"/>
    <lineage>
        <taxon>Bacteria</taxon>
        <taxon>Pseudomonadati</taxon>
        <taxon>Pseudomonadota</taxon>
        <taxon>Gammaproteobacteria</taxon>
        <taxon>Pseudomonadales</taxon>
        <taxon>Pseudomonadaceae</taxon>
        <taxon>Pseudomonas</taxon>
    </lineage>
</organism>
<dbReference type="AlphaFoldDB" id="A0A246FC46"/>
<name>A0A246FC46_PSENT</name>
<evidence type="ECO:0000313" key="2">
    <source>
        <dbReference type="Proteomes" id="UP000198145"/>
    </source>
</evidence>
<comment type="caution">
    <text evidence="1">The sequence shown here is derived from an EMBL/GenBank/DDBJ whole genome shotgun (WGS) entry which is preliminary data.</text>
</comment>
<dbReference type="RefSeq" id="WP_088416752.1">
    <property type="nucleotide sequence ID" value="NZ_NJBA01000002.1"/>
</dbReference>
<evidence type="ECO:0000313" key="1">
    <source>
        <dbReference type="EMBL" id="OWP51887.1"/>
    </source>
</evidence>
<reference evidence="1 2" key="1">
    <citation type="submission" date="2017-06" db="EMBL/GenBank/DDBJ databases">
        <title>Draft genome of Pseudomonas nitroreducens DF05.</title>
        <authorList>
            <person name="Iyer R."/>
        </authorList>
    </citation>
    <scope>NUCLEOTIDE SEQUENCE [LARGE SCALE GENOMIC DNA]</scope>
    <source>
        <strain evidence="1 2">DF05</strain>
    </source>
</reference>
<sequence>MRITLIDGLGWDLDEHGSGGLINRRGEKVHLRQGDMDGACGPYCLVMAMLARNQLGRRQAKGLAPVDSRTRYGRLMEALNQHETLVRVGTTGADLLELLKVISDKEYRVERGDGVRMVELTRRHLEDNIPVVLGFHGRKDSDIRHWCLAVGMSEDAFFLLDPAHDLQRGLAWNAVLTTQANGSRFGYRYLNAKGTWAVTLKEMVALL</sequence>
<protein>
    <recommendedName>
        <fullName evidence="3">Peptidase C39-like domain-containing protein</fullName>
    </recommendedName>
</protein>
<evidence type="ECO:0008006" key="3">
    <source>
        <dbReference type="Google" id="ProtNLM"/>
    </source>
</evidence>
<dbReference type="Proteomes" id="UP000198145">
    <property type="component" value="Unassembled WGS sequence"/>
</dbReference>
<dbReference type="EMBL" id="NJBA01000002">
    <property type="protein sequence ID" value="OWP51887.1"/>
    <property type="molecule type" value="Genomic_DNA"/>
</dbReference>
<proteinExistence type="predicted"/>